<reference evidence="1 2" key="1">
    <citation type="journal article" date="2013" name="Genome Biol.">
        <title>The genome sequence of the most widely cultivated cacao type and its use to identify candidate genes regulating pod color.</title>
        <authorList>
            <person name="Motamayor J.C."/>
            <person name="Mockaitis K."/>
            <person name="Schmutz J."/>
            <person name="Haiminen N."/>
            <person name="Iii D.L."/>
            <person name="Cornejo O."/>
            <person name="Findley S.D."/>
            <person name="Zheng P."/>
            <person name="Utro F."/>
            <person name="Royaert S."/>
            <person name="Saski C."/>
            <person name="Jenkins J."/>
            <person name="Podicheti R."/>
            <person name="Zhao M."/>
            <person name="Scheffler B.E."/>
            <person name="Stack J.C."/>
            <person name="Feltus F.A."/>
            <person name="Mustiga G.M."/>
            <person name="Amores F."/>
            <person name="Phillips W."/>
            <person name="Marelli J.P."/>
            <person name="May G.D."/>
            <person name="Shapiro H."/>
            <person name="Ma J."/>
            <person name="Bustamante C.D."/>
            <person name="Schnell R.J."/>
            <person name="Main D."/>
            <person name="Gilbert D."/>
            <person name="Parida L."/>
            <person name="Kuhn D.N."/>
        </authorList>
    </citation>
    <scope>NUCLEOTIDE SEQUENCE [LARGE SCALE GENOMIC DNA]</scope>
    <source>
        <strain evidence="2">cv. Matina 1-6</strain>
    </source>
</reference>
<dbReference type="InParanoid" id="A0A061DN88"/>
<protein>
    <submittedName>
        <fullName evidence="1">Uncharacterized protein</fullName>
    </submittedName>
</protein>
<proteinExistence type="predicted"/>
<name>A0A061DN88_THECC</name>
<dbReference type="EMBL" id="CM001879">
    <property type="protein sequence ID" value="EOX93897.1"/>
    <property type="molecule type" value="Genomic_DNA"/>
</dbReference>
<gene>
    <name evidence="1" type="ORF">TCM_002898</name>
</gene>
<organism evidence="1 2">
    <name type="scientific">Theobroma cacao</name>
    <name type="common">Cacao</name>
    <name type="synonym">Cocoa</name>
    <dbReference type="NCBI Taxonomy" id="3641"/>
    <lineage>
        <taxon>Eukaryota</taxon>
        <taxon>Viridiplantae</taxon>
        <taxon>Streptophyta</taxon>
        <taxon>Embryophyta</taxon>
        <taxon>Tracheophyta</taxon>
        <taxon>Spermatophyta</taxon>
        <taxon>Magnoliopsida</taxon>
        <taxon>eudicotyledons</taxon>
        <taxon>Gunneridae</taxon>
        <taxon>Pentapetalae</taxon>
        <taxon>rosids</taxon>
        <taxon>malvids</taxon>
        <taxon>Malvales</taxon>
        <taxon>Malvaceae</taxon>
        <taxon>Byttnerioideae</taxon>
        <taxon>Theobroma</taxon>
    </lineage>
</organism>
<dbReference type="AlphaFoldDB" id="A0A061DN88"/>
<keyword evidence="2" id="KW-1185">Reference proteome</keyword>
<sequence length="105" mass="11347">MFLETTTCATSNSMTVSSNFEICGRYVAGEGEPTMMNVEYAVDFKAARTMYGGNVILNTPYVSDFDSIATISHTFSKATTCAASNFKTVPSNFKICGRDVNILGL</sequence>
<dbReference type="HOGENOM" id="CLU_2241503_0_0_1"/>
<accession>A0A061DN88</accession>
<evidence type="ECO:0000313" key="2">
    <source>
        <dbReference type="Proteomes" id="UP000026915"/>
    </source>
</evidence>
<dbReference type="Proteomes" id="UP000026915">
    <property type="component" value="Chromosome 1"/>
</dbReference>
<evidence type="ECO:0000313" key="1">
    <source>
        <dbReference type="EMBL" id="EOX93897.1"/>
    </source>
</evidence>
<dbReference type="Gramene" id="EOX93897">
    <property type="protein sequence ID" value="EOX93897"/>
    <property type="gene ID" value="TCM_002898"/>
</dbReference>